<sequence>MKRQESVLDRIKETPDERESMMTHDTENTAVYKLREARSVTVITGAGVSAESGIPTFRGPDGTWSNAKIEDVATPEGFQRNPQMVWEWYLRRRNEYAGAQPNPAHDVIAAMEQHYPEFLLVTQNIDTLHTRAGNRKVLEIHGNINQARCLRCDTVFENPHFTLPENSITCPKCHAPARPHILWFGEMYDPAQLEQINHFLAATDVVLVVGTSGVVTTPVYFALYAKQHGAYVIEVNPNVSEVSKDAHCHLRQNAGVALPQLWQAVMAEEQ</sequence>
<dbReference type="InterPro" id="IPR026591">
    <property type="entry name" value="Sirtuin_cat_small_dom_sf"/>
</dbReference>
<dbReference type="GO" id="GO:0017136">
    <property type="term" value="F:histone deacetylase activity, NAD-dependent"/>
    <property type="evidence" value="ECO:0007669"/>
    <property type="project" value="TreeGrafter"/>
</dbReference>
<comment type="cofactor">
    <cofactor evidence="3">
        <name>Zn(2+)</name>
        <dbReference type="ChEBI" id="CHEBI:29105"/>
    </cofactor>
    <text evidence="3">Binds 1 zinc ion per subunit.</text>
</comment>
<comment type="catalytic activity">
    <reaction evidence="3">
        <text>N(6)-succinyl-L-lysyl-[protein] + NAD(+) + H2O = 2''-O-succinyl-ADP-D-ribose + nicotinamide + L-lysyl-[protein]</text>
        <dbReference type="Rhea" id="RHEA:47668"/>
        <dbReference type="Rhea" id="RHEA-COMP:9752"/>
        <dbReference type="Rhea" id="RHEA-COMP:11877"/>
        <dbReference type="ChEBI" id="CHEBI:15377"/>
        <dbReference type="ChEBI" id="CHEBI:17154"/>
        <dbReference type="ChEBI" id="CHEBI:29969"/>
        <dbReference type="ChEBI" id="CHEBI:57540"/>
        <dbReference type="ChEBI" id="CHEBI:87830"/>
        <dbReference type="ChEBI" id="CHEBI:87832"/>
    </reaction>
</comment>
<feature type="domain" description="Deacetylase sirtuin-type" evidence="5">
    <location>
        <begin position="15"/>
        <end position="270"/>
    </location>
</feature>
<evidence type="ECO:0000256" key="4">
    <source>
        <dbReference type="PROSITE-ProRule" id="PRU00236"/>
    </source>
</evidence>
<keyword evidence="3 4" id="KW-0479">Metal-binding</keyword>
<feature type="binding site" evidence="3 4">
    <location>
        <position position="149"/>
    </location>
    <ligand>
        <name>Zn(2+)</name>
        <dbReference type="ChEBI" id="CHEBI:29105"/>
    </ligand>
</feature>
<dbReference type="PANTHER" id="PTHR11085">
    <property type="entry name" value="NAD-DEPENDENT PROTEIN DEACYLASE SIRTUIN-5, MITOCHONDRIAL-RELATED"/>
    <property type="match status" value="1"/>
</dbReference>
<proteinExistence type="inferred from homology"/>
<dbReference type="GO" id="GO:0036055">
    <property type="term" value="F:protein-succinyllysine desuccinylase activity"/>
    <property type="evidence" value="ECO:0007669"/>
    <property type="project" value="UniProtKB-UniRule"/>
</dbReference>
<dbReference type="EC" id="2.3.1.286" evidence="3"/>
<evidence type="ECO:0000313" key="6">
    <source>
        <dbReference type="EMBL" id="GAK50417.1"/>
    </source>
</evidence>
<dbReference type="InterPro" id="IPR027546">
    <property type="entry name" value="Sirtuin_class_III"/>
</dbReference>
<feature type="binding site" evidence="3">
    <location>
        <position position="92"/>
    </location>
    <ligand>
        <name>substrate</name>
    </ligand>
</feature>
<dbReference type="Gene3D" id="3.40.50.1220">
    <property type="entry name" value="TPP-binding domain"/>
    <property type="match status" value="1"/>
</dbReference>
<dbReference type="InterPro" id="IPR003000">
    <property type="entry name" value="Sirtuin"/>
</dbReference>
<keyword evidence="2 3" id="KW-0520">NAD</keyword>
<feature type="binding site" evidence="3">
    <location>
        <begin position="123"/>
        <end position="126"/>
    </location>
    <ligand>
        <name>NAD(+)</name>
        <dbReference type="ChEBI" id="CHEBI:57540"/>
    </ligand>
</feature>
<comment type="similarity">
    <text evidence="3">Belongs to the sirtuin family. Class III subfamily.</text>
</comment>
<dbReference type="InterPro" id="IPR050134">
    <property type="entry name" value="NAD-dep_sirtuin_deacylases"/>
</dbReference>
<organism evidence="6">
    <name type="scientific">Candidatus Moduliflexus flocculans</name>
    <dbReference type="NCBI Taxonomy" id="1499966"/>
    <lineage>
        <taxon>Bacteria</taxon>
        <taxon>Candidatus Moduliflexota</taxon>
        <taxon>Candidatus Moduliflexia</taxon>
        <taxon>Candidatus Moduliflexales</taxon>
        <taxon>Candidatus Moduliflexaceae</taxon>
    </lineage>
</organism>
<feature type="binding site" evidence="3">
    <location>
        <position position="254"/>
    </location>
    <ligand>
        <name>NAD(+)</name>
        <dbReference type="ChEBI" id="CHEBI:57540"/>
    </ligand>
</feature>
<feature type="binding site" evidence="3">
    <location>
        <begin position="236"/>
        <end position="238"/>
    </location>
    <ligand>
        <name>NAD(+)</name>
        <dbReference type="ChEBI" id="CHEBI:57540"/>
    </ligand>
</feature>
<comment type="catalytic activity">
    <reaction evidence="3">
        <text>N(6)-acetyl-L-lysyl-[protein] + NAD(+) + H2O = 2''-O-acetyl-ADP-D-ribose + nicotinamide + L-lysyl-[protein]</text>
        <dbReference type="Rhea" id="RHEA:43636"/>
        <dbReference type="Rhea" id="RHEA-COMP:9752"/>
        <dbReference type="Rhea" id="RHEA-COMP:10731"/>
        <dbReference type="ChEBI" id="CHEBI:15377"/>
        <dbReference type="ChEBI" id="CHEBI:17154"/>
        <dbReference type="ChEBI" id="CHEBI:29969"/>
        <dbReference type="ChEBI" id="CHEBI:57540"/>
        <dbReference type="ChEBI" id="CHEBI:61930"/>
        <dbReference type="ChEBI" id="CHEBI:83767"/>
        <dbReference type="EC" id="2.3.1.286"/>
    </reaction>
</comment>
<evidence type="ECO:0000313" key="7">
    <source>
        <dbReference type="Proteomes" id="UP000030700"/>
    </source>
</evidence>
<dbReference type="Gene3D" id="3.30.1600.10">
    <property type="entry name" value="SIR2/SIRT2 'Small Domain"/>
    <property type="match status" value="1"/>
</dbReference>
<evidence type="ECO:0000256" key="1">
    <source>
        <dbReference type="ARBA" id="ARBA00022679"/>
    </source>
</evidence>
<keyword evidence="1" id="KW-0808">Transferase</keyword>
<protein>
    <recommendedName>
        <fullName evidence="3">NAD-dependent protein deacylase</fullName>
        <ecNumber evidence="3">2.3.1.286</ecNumber>
    </recommendedName>
    <alternativeName>
        <fullName evidence="3">Regulatory protein SIR2 homolog</fullName>
    </alternativeName>
</protein>
<dbReference type="Pfam" id="PF02146">
    <property type="entry name" value="SIR2"/>
    <property type="match status" value="1"/>
</dbReference>
<feature type="active site" description="Proton acceptor" evidence="3 4">
    <location>
        <position position="141"/>
    </location>
</feature>
<dbReference type="SUPFAM" id="SSF52467">
    <property type="entry name" value="DHS-like NAD/FAD-binding domain"/>
    <property type="match status" value="1"/>
</dbReference>
<name>A0A0S6VY21_9BACT</name>
<keyword evidence="3" id="KW-0963">Cytoplasm</keyword>
<feature type="binding site" evidence="3 4">
    <location>
        <position position="173"/>
    </location>
    <ligand>
        <name>Zn(2+)</name>
        <dbReference type="ChEBI" id="CHEBI:29105"/>
    </ligand>
</feature>
<dbReference type="EMBL" id="DF820456">
    <property type="protein sequence ID" value="GAK50417.1"/>
    <property type="molecule type" value="Genomic_DNA"/>
</dbReference>
<dbReference type="PROSITE" id="PS50305">
    <property type="entry name" value="SIRTUIN"/>
    <property type="match status" value="1"/>
</dbReference>
<dbReference type="HAMAP" id="MF_01121">
    <property type="entry name" value="Sirtuin_ClassIII"/>
    <property type="match status" value="1"/>
</dbReference>
<reference evidence="6" key="1">
    <citation type="journal article" date="2015" name="PeerJ">
        <title>First genomic representation of candidate bacterial phylum KSB3 points to enhanced environmental sensing as a trigger of wastewater bulking.</title>
        <authorList>
            <person name="Sekiguchi Y."/>
            <person name="Ohashi A."/>
            <person name="Parks D.H."/>
            <person name="Yamauchi T."/>
            <person name="Tyson G.W."/>
            <person name="Hugenholtz P."/>
        </authorList>
    </citation>
    <scope>NUCLEOTIDE SEQUENCE [LARGE SCALE GENOMIC DNA]</scope>
</reference>
<keyword evidence="3 4" id="KW-0862">Zinc</keyword>
<feature type="binding site" evidence="3">
    <location>
        <begin position="210"/>
        <end position="212"/>
    </location>
    <ligand>
        <name>NAD(+)</name>
        <dbReference type="ChEBI" id="CHEBI:57540"/>
    </ligand>
</feature>
<dbReference type="PANTHER" id="PTHR11085:SF4">
    <property type="entry name" value="NAD-DEPENDENT PROTEIN DEACYLASE"/>
    <property type="match status" value="1"/>
</dbReference>
<feature type="binding site" evidence="3 4">
    <location>
        <position position="152"/>
    </location>
    <ligand>
        <name>Zn(2+)</name>
        <dbReference type="ChEBI" id="CHEBI:29105"/>
    </ligand>
</feature>
<comment type="domain">
    <text evidence="3">2 residues (Tyr-89 and Arg-92) present in a large hydrophobic pocket are probably involved in substrate specificity. They are important for desuccinylation activity, but dispensable for deacetylation activity.</text>
</comment>
<evidence type="ECO:0000256" key="3">
    <source>
        <dbReference type="HAMAP-Rule" id="MF_01121"/>
    </source>
</evidence>
<dbReference type="HOGENOM" id="CLU_023643_3_1_0"/>
<gene>
    <name evidence="3" type="primary">cobB</name>
    <name evidence="6" type="ORF">U14_01648</name>
</gene>
<dbReference type="CDD" id="cd01412">
    <property type="entry name" value="SIRT5_Af1_CobB"/>
    <property type="match status" value="1"/>
</dbReference>
<comment type="function">
    <text evidence="3">NAD-dependent lysine deacetylase and desuccinylase that specifically removes acetyl and succinyl groups on target proteins. Modulates the activities of several proteins which are inactive in their acylated form.</text>
</comment>
<evidence type="ECO:0000259" key="5">
    <source>
        <dbReference type="PROSITE" id="PS50305"/>
    </source>
</evidence>
<dbReference type="NCBIfam" id="NF001753">
    <property type="entry name" value="PRK00481.1-3"/>
    <property type="match status" value="1"/>
</dbReference>
<feature type="binding site" evidence="3 4">
    <location>
        <position position="170"/>
    </location>
    <ligand>
        <name>Zn(2+)</name>
        <dbReference type="ChEBI" id="CHEBI:29105"/>
    </ligand>
</feature>
<feature type="binding site" evidence="3">
    <location>
        <begin position="45"/>
        <end position="64"/>
    </location>
    <ligand>
        <name>NAD(+)</name>
        <dbReference type="ChEBI" id="CHEBI:57540"/>
    </ligand>
</feature>
<comment type="subcellular location">
    <subcellularLocation>
        <location evidence="3">Cytoplasm</location>
    </subcellularLocation>
</comment>
<dbReference type="Proteomes" id="UP000030700">
    <property type="component" value="Unassembled WGS sequence"/>
</dbReference>
<dbReference type="GO" id="GO:0036054">
    <property type="term" value="F:protein-malonyllysine demalonylase activity"/>
    <property type="evidence" value="ECO:0007669"/>
    <property type="project" value="InterPro"/>
</dbReference>
<dbReference type="InterPro" id="IPR029035">
    <property type="entry name" value="DHS-like_NAD/FAD-binding_dom"/>
</dbReference>
<dbReference type="InterPro" id="IPR026590">
    <property type="entry name" value="Ssirtuin_cat_dom"/>
</dbReference>
<dbReference type="AlphaFoldDB" id="A0A0S6VY21"/>
<evidence type="ECO:0000256" key="2">
    <source>
        <dbReference type="ARBA" id="ARBA00023027"/>
    </source>
</evidence>
<accession>A0A0S6VY21</accession>
<dbReference type="GO" id="GO:0070403">
    <property type="term" value="F:NAD+ binding"/>
    <property type="evidence" value="ECO:0007669"/>
    <property type="project" value="UniProtKB-UniRule"/>
</dbReference>
<keyword evidence="7" id="KW-1185">Reference proteome</keyword>
<dbReference type="GO" id="GO:0005737">
    <property type="term" value="C:cytoplasm"/>
    <property type="evidence" value="ECO:0007669"/>
    <property type="project" value="UniProtKB-SubCell"/>
</dbReference>
<dbReference type="STRING" id="1499966.U14_01648"/>
<dbReference type="GO" id="GO:0008270">
    <property type="term" value="F:zinc ion binding"/>
    <property type="evidence" value="ECO:0007669"/>
    <property type="project" value="UniProtKB-UniRule"/>
</dbReference>
<feature type="binding site" evidence="3">
    <location>
        <position position="89"/>
    </location>
    <ligand>
        <name>substrate</name>
    </ligand>
</feature>